<evidence type="ECO:0000256" key="5">
    <source>
        <dbReference type="ARBA" id="ARBA00022989"/>
    </source>
</evidence>
<evidence type="ECO:0000313" key="11">
    <source>
        <dbReference type="Proteomes" id="UP000219111"/>
    </source>
</evidence>
<protein>
    <submittedName>
        <fullName evidence="10">Small multidrug resistance pump</fullName>
    </submittedName>
</protein>
<keyword evidence="11" id="KW-1185">Reference proteome</keyword>
<evidence type="ECO:0000256" key="2">
    <source>
        <dbReference type="ARBA" id="ARBA00022448"/>
    </source>
</evidence>
<keyword evidence="2" id="KW-0813">Transport</keyword>
<sequence>MQVHIVSYLALAGAIISEVTGTAYLQKSAQFTKLAPTAIMAVFYILSFYLLSVALRTLPLGVAYAVWGGLGIVLTAIISVAVFKQTLDAMAILGIAMIVGGVVVVNVFSNASH</sequence>
<feature type="transmembrane region" description="Helical" evidence="9">
    <location>
        <begin position="61"/>
        <end position="83"/>
    </location>
</feature>
<feature type="transmembrane region" description="Helical" evidence="9">
    <location>
        <begin position="6"/>
        <end position="25"/>
    </location>
</feature>
<dbReference type="InterPro" id="IPR045324">
    <property type="entry name" value="Small_multidrug_res"/>
</dbReference>
<evidence type="ECO:0000256" key="3">
    <source>
        <dbReference type="ARBA" id="ARBA00022475"/>
    </source>
</evidence>
<name>A0A285TR70_9RHOB</name>
<dbReference type="Gene3D" id="1.10.3730.20">
    <property type="match status" value="1"/>
</dbReference>
<dbReference type="Pfam" id="PF00893">
    <property type="entry name" value="Multi_Drug_Res"/>
    <property type="match status" value="1"/>
</dbReference>
<dbReference type="InterPro" id="IPR037185">
    <property type="entry name" value="EmrE-like"/>
</dbReference>
<organism evidence="10 11">
    <name type="scientific">Rhodobacter maris</name>
    <dbReference type="NCBI Taxonomy" id="446682"/>
    <lineage>
        <taxon>Bacteria</taxon>
        <taxon>Pseudomonadati</taxon>
        <taxon>Pseudomonadota</taxon>
        <taxon>Alphaproteobacteria</taxon>
        <taxon>Rhodobacterales</taxon>
        <taxon>Rhodobacter group</taxon>
        <taxon>Rhodobacter</taxon>
    </lineage>
</organism>
<keyword evidence="5 9" id="KW-1133">Transmembrane helix</keyword>
<dbReference type="OrthoDB" id="9808638at2"/>
<evidence type="ECO:0000313" key="10">
    <source>
        <dbReference type="EMBL" id="SOC23482.1"/>
    </source>
</evidence>
<evidence type="ECO:0000256" key="4">
    <source>
        <dbReference type="ARBA" id="ARBA00022692"/>
    </source>
</evidence>
<keyword evidence="3" id="KW-1003">Cell membrane</keyword>
<dbReference type="EMBL" id="OBMT01000041">
    <property type="protein sequence ID" value="SOC23482.1"/>
    <property type="molecule type" value="Genomic_DNA"/>
</dbReference>
<feature type="transmembrane region" description="Helical" evidence="9">
    <location>
        <begin position="37"/>
        <end position="55"/>
    </location>
</feature>
<dbReference type="SUPFAM" id="SSF103481">
    <property type="entry name" value="Multidrug resistance efflux transporter EmrE"/>
    <property type="match status" value="1"/>
</dbReference>
<dbReference type="GO" id="GO:0031460">
    <property type="term" value="P:glycine betaine transport"/>
    <property type="evidence" value="ECO:0007669"/>
    <property type="project" value="TreeGrafter"/>
</dbReference>
<dbReference type="Proteomes" id="UP000219111">
    <property type="component" value="Unassembled WGS sequence"/>
</dbReference>
<evidence type="ECO:0000256" key="8">
    <source>
        <dbReference type="RuleBase" id="RU003942"/>
    </source>
</evidence>
<feature type="transmembrane region" description="Helical" evidence="9">
    <location>
        <begin position="90"/>
        <end position="109"/>
    </location>
</feature>
<dbReference type="PANTHER" id="PTHR30561:SF1">
    <property type="entry name" value="MULTIDRUG TRANSPORTER EMRE"/>
    <property type="match status" value="1"/>
</dbReference>
<reference evidence="11" key="1">
    <citation type="submission" date="2017-08" db="EMBL/GenBank/DDBJ databases">
        <authorList>
            <person name="Varghese N."/>
            <person name="Submissions S."/>
        </authorList>
    </citation>
    <scope>NUCLEOTIDE SEQUENCE [LARGE SCALE GENOMIC DNA]</scope>
    <source>
        <strain evidence="11">JA276</strain>
    </source>
</reference>
<evidence type="ECO:0000256" key="7">
    <source>
        <dbReference type="ARBA" id="ARBA00038032"/>
    </source>
</evidence>
<dbReference type="RefSeq" id="WP_097071585.1">
    <property type="nucleotide sequence ID" value="NZ_OBMT01000041.1"/>
</dbReference>
<dbReference type="PANTHER" id="PTHR30561">
    <property type="entry name" value="SMR FAMILY PROTON-DEPENDENT DRUG EFFLUX TRANSPORTER SUGE"/>
    <property type="match status" value="1"/>
</dbReference>
<evidence type="ECO:0000256" key="1">
    <source>
        <dbReference type="ARBA" id="ARBA00004651"/>
    </source>
</evidence>
<dbReference type="GO" id="GO:0005886">
    <property type="term" value="C:plasma membrane"/>
    <property type="evidence" value="ECO:0007669"/>
    <property type="project" value="UniProtKB-SubCell"/>
</dbReference>
<dbReference type="FunFam" id="1.10.3730.20:FF:000001">
    <property type="entry name" value="Quaternary ammonium compound resistance transporter SugE"/>
    <property type="match status" value="1"/>
</dbReference>
<evidence type="ECO:0000256" key="9">
    <source>
        <dbReference type="SAM" id="Phobius"/>
    </source>
</evidence>
<dbReference type="GO" id="GO:1990961">
    <property type="term" value="P:xenobiotic detoxification by transmembrane export across the plasma membrane"/>
    <property type="evidence" value="ECO:0007669"/>
    <property type="project" value="UniProtKB-ARBA"/>
</dbReference>
<dbReference type="GO" id="GO:0015199">
    <property type="term" value="F:amino-acid betaine transmembrane transporter activity"/>
    <property type="evidence" value="ECO:0007669"/>
    <property type="project" value="TreeGrafter"/>
</dbReference>
<evidence type="ECO:0000256" key="6">
    <source>
        <dbReference type="ARBA" id="ARBA00023136"/>
    </source>
</evidence>
<accession>A0A285TR70</accession>
<gene>
    <name evidence="10" type="ORF">SAMN05877831_1412</name>
</gene>
<dbReference type="GO" id="GO:0015297">
    <property type="term" value="F:antiporter activity"/>
    <property type="evidence" value="ECO:0007669"/>
    <property type="project" value="TreeGrafter"/>
</dbReference>
<comment type="similarity">
    <text evidence="7 8">Belongs to the drug/metabolite transporter (DMT) superfamily. Small multidrug resistance (SMR) (TC 2.A.7.1) family.</text>
</comment>
<dbReference type="GO" id="GO:0015220">
    <property type="term" value="F:choline transmembrane transporter activity"/>
    <property type="evidence" value="ECO:0007669"/>
    <property type="project" value="TreeGrafter"/>
</dbReference>
<proteinExistence type="inferred from homology"/>
<keyword evidence="6 9" id="KW-0472">Membrane</keyword>
<keyword evidence="4 8" id="KW-0812">Transmembrane</keyword>
<comment type="subcellular location">
    <subcellularLocation>
        <location evidence="1 8">Cell membrane</location>
        <topology evidence="1 8">Multi-pass membrane protein</topology>
    </subcellularLocation>
</comment>
<dbReference type="AlphaFoldDB" id="A0A285TR70"/>
<dbReference type="InterPro" id="IPR000390">
    <property type="entry name" value="Small_drug/metabolite_transptr"/>
</dbReference>